<evidence type="ECO:0000256" key="2">
    <source>
        <dbReference type="ARBA" id="ARBA00022448"/>
    </source>
</evidence>
<dbReference type="PROSITE" id="PS50928">
    <property type="entry name" value="ABC_TM1"/>
    <property type="match status" value="1"/>
</dbReference>
<protein>
    <submittedName>
        <fullName evidence="10">Carbohydrate ABC transporter permease</fullName>
    </submittedName>
</protein>
<comment type="subcellular location">
    <subcellularLocation>
        <location evidence="1 7">Cell membrane</location>
        <topology evidence="1 7">Multi-pass membrane protein</topology>
    </subcellularLocation>
</comment>
<dbReference type="Gene3D" id="1.10.3720.10">
    <property type="entry name" value="MetI-like"/>
    <property type="match status" value="1"/>
</dbReference>
<feature type="transmembrane region" description="Helical" evidence="7">
    <location>
        <begin position="232"/>
        <end position="257"/>
    </location>
</feature>
<keyword evidence="2 7" id="KW-0813">Transport</keyword>
<evidence type="ECO:0000256" key="4">
    <source>
        <dbReference type="ARBA" id="ARBA00022692"/>
    </source>
</evidence>
<feature type="transmembrane region" description="Helical" evidence="7">
    <location>
        <begin position="290"/>
        <end position="311"/>
    </location>
</feature>
<sequence length="325" mass="35189">MPQHETTAAAPVGDPAPAGAEPTVTAEAVKSGATGGRAGRSRSGEGRPAAKVRKPIRPRTVIVAAVAWLLAALFLIPYLEMIVTALRPADELRDATYLPSHFEWSNLVKVWTDSTLGGNLRVTLLVAAGSTLLVLLVALPAAYYTARIKYRGRKLFLLLVLVTQMFQPTSLLVGLYREFYQFGMLNSVWTLIICNAAFNLAFAIWILTAYISSIPVELEEAAQIDGLGRLGALRRVTVPLAMPGIVTALIFTFISAWNEFVMGLRLTTVPESQPLTVGINNFIGNYTVQWNYLFAGSVVAILPVIVLFAFIERQVVSGLTAGSVK</sequence>
<evidence type="ECO:0000256" key="6">
    <source>
        <dbReference type="ARBA" id="ARBA00023136"/>
    </source>
</evidence>
<keyword evidence="6 7" id="KW-0472">Membrane</keyword>
<dbReference type="Proteomes" id="UP001432014">
    <property type="component" value="Chromosome"/>
</dbReference>
<feature type="region of interest" description="Disordered" evidence="8">
    <location>
        <begin position="1"/>
        <end position="52"/>
    </location>
</feature>
<reference evidence="10 11" key="1">
    <citation type="submission" date="2022-10" db="EMBL/GenBank/DDBJ databases">
        <title>The complete genomes of actinobacterial strains from the NBC collection.</title>
        <authorList>
            <person name="Joergensen T.S."/>
            <person name="Alvarez Arevalo M."/>
            <person name="Sterndorff E.B."/>
            <person name="Faurdal D."/>
            <person name="Vuksanovic O."/>
            <person name="Mourched A.-S."/>
            <person name="Charusanti P."/>
            <person name="Shaw S."/>
            <person name="Blin K."/>
            <person name="Weber T."/>
        </authorList>
    </citation>
    <scope>NUCLEOTIDE SEQUENCE [LARGE SCALE GENOMIC DNA]</scope>
    <source>
        <strain evidence="10 11">NBC_01247</strain>
    </source>
</reference>
<dbReference type="InterPro" id="IPR035906">
    <property type="entry name" value="MetI-like_sf"/>
</dbReference>
<keyword evidence="3" id="KW-1003">Cell membrane</keyword>
<dbReference type="Pfam" id="PF00528">
    <property type="entry name" value="BPD_transp_1"/>
    <property type="match status" value="1"/>
</dbReference>
<dbReference type="CDD" id="cd06261">
    <property type="entry name" value="TM_PBP2"/>
    <property type="match status" value="1"/>
</dbReference>
<accession>A0ABZ1WFL9</accession>
<evidence type="ECO:0000256" key="5">
    <source>
        <dbReference type="ARBA" id="ARBA00022989"/>
    </source>
</evidence>
<dbReference type="SUPFAM" id="SSF161098">
    <property type="entry name" value="MetI-like"/>
    <property type="match status" value="1"/>
</dbReference>
<evidence type="ECO:0000256" key="8">
    <source>
        <dbReference type="SAM" id="MobiDB-lite"/>
    </source>
</evidence>
<feature type="domain" description="ABC transmembrane type-1" evidence="9">
    <location>
        <begin position="120"/>
        <end position="311"/>
    </location>
</feature>
<keyword evidence="4 7" id="KW-0812">Transmembrane</keyword>
<comment type="similarity">
    <text evidence="7">Belongs to the binding-protein-dependent transport system permease family.</text>
</comment>
<dbReference type="PANTHER" id="PTHR32243">
    <property type="entry name" value="MALTOSE TRANSPORT SYSTEM PERMEASE-RELATED"/>
    <property type="match status" value="1"/>
</dbReference>
<name>A0ABZ1WFL9_9ACTN</name>
<evidence type="ECO:0000256" key="3">
    <source>
        <dbReference type="ARBA" id="ARBA00022475"/>
    </source>
</evidence>
<evidence type="ECO:0000256" key="1">
    <source>
        <dbReference type="ARBA" id="ARBA00004651"/>
    </source>
</evidence>
<feature type="transmembrane region" description="Helical" evidence="7">
    <location>
        <begin position="155"/>
        <end position="176"/>
    </location>
</feature>
<feature type="transmembrane region" description="Helical" evidence="7">
    <location>
        <begin position="122"/>
        <end position="143"/>
    </location>
</feature>
<keyword evidence="5 7" id="KW-1133">Transmembrane helix</keyword>
<evidence type="ECO:0000259" key="9">
    <source>
        <dbReference type="PROSITE" id="PS50928"/>
    </source>
</evidence>
<keyword evidence="11" id="KW-1185">Reference proteome</keyword>
<feature type="transmembrane region" description="Helical" evidence="7">
    <location>
        <begin position="61"/>
        <end position="79"/>
    </location>
</feature>
<evidence type="ECO:0000313" key="10">
    <source>
        <dbReference type="EMBL" id="WUS59671.1"/>
    </source>
</evidence>
<evidence type="ECO:0000313" key="11">
    <source>
        <dbReference type="Proteomes" id="UP001432014"/>
    </source>
</evidence>
<organism evidence="10 11">
    <name type="scientific">Kitasatospora herbaricolor</name>
    <dbReference type="NCBI Taxonomy" id="68217"/>
    <lineage>
        <taxon>Bacteria</taxon>
        <taxon>Bacillati</taxon>
        <taxon>Actinomycetota</taxon>
        <taxon>Actinomycetes</taxon>
        <taxon>Kitasatosporales</taxon>
        <taxon>Streptomycetaceae</taxon>
        <taxon>Kitasatospora</taxon>
    </lineage>
</organism>
<dbReference type="EMBL" id="CP108482">
    <property type="protein sequence ID" value="WUS59671.1"/>
    <property type="molecule type" value="Genomic_DNA"/>
</dbReference>
<feature type="compositionally biased region" description="Low complexity" evidence="8">
    <location>
        <begin position="8"/>
        <end position="22"/>
    </location>
</feature>
<dbReference type="InterPro" id="IPR050901">
    <property type="entry name" value="BP-dep_ABC_trans_perm"/>
</dbReference>
<gene>
    <name evidence="10" type="ORF">OG469_31695</name>
</gene>
<feature type="transmembrane region" description="Helical" evidence="7">
    <location>
        <begin position="188"/>
        <end position="211"/>
    </location>
</feature>
<dbReference type="RefSeq" id="WP_329494221.1">
    <property type="nucleotide sequence ID" value="NZ_CP108460.1"/>
</dbReference>
<evidence type="ECO:0000256" key="7">
    <source>
        <dbReference type="RuleBase" id="RU363032"/>
    </source>
</evidence>
<proteinExistence type="inferred from homology"/>
<dbReference type="InterPro" id="IPR000515">
    <property type="entry name" value="MetI-like"/>
</dbReference>
<dbReference type="PANTHER" id="PTHR32243:SF18">
    <property type="entry name" value="INNER MEMBRANE ABC TRANSPORTER PERMEASE PROTEIN YCJP"/>
    <property type="match status" value="1"/>
</dbReference>